<keyword evidence="1 2" id="KW-0238">DNA-binding</keyword>
<evidence type="ECO:0000313" key="5">
    <source>
        <dbReference type="EMBL" id="MFC0249072.1"/>
    </source>
</evidence>
<feature type="region of interest" description="Disordered" evidence="3">
    <location>
        <begin position="1"/>
        <end position="20"/>
    </location>
</feature>
<name>A0ABV6F6D2_9MICC</name>
<dbReference type="InterPro" id="IPR036271">
    <property type="entry name" value="Tet_transcr_reg_TetR-rel_C_sf"/>
</dbReference>
<proteinExistence type="predicted"/>
<comment type="caution">
    <text evidence="5">The sequence shown here is derived from an EMBL/GenBank/DDBJ whole genome shotgun (WGS) entry which is preliminary data.</text>
</comment>
<evidence type="ECO:0000259" key="4">
    <source>
        <dbReference type="PROSITE" id="PS50977"/>
    </source>
</evidence>
<keyword evidence="6" id="KW-1185">Reference proteome</keyword>
<evidence type="ECO:0000256" key="3">
    <source>
        <dbReference type="SAM" id="MobiDB-lite"/>
    </source>
</evidence>
<protein>
    <submittedName>
        <fullName evidence="5">TetR/AcrR family transcriptional regulator</fullName>
    </submittedName>
</protein>
<dbReference type="PRINTS" id="PR00455">
    <property type="entry name" value="HTHTETR"/>
</dbReference>
<accession>A0ABV6F6D2</accession>
<reference evidence="5 6" key="1">
    <citation type="submission" date="2024-09" db="EMBL/GenBank/DDBJ databases">
        <authorList>
            <person name="Sun Q."/>
            <person name="Mori K."/>
        </authorList>
    </citation>
    <scope>NUCLEOTIDE SEQUENCE [LARGE SCALE GENOMIC DNA]</scope>
    <source>
        <strain evidence="5 6">CCM 7609</strain>
    </source>
</reference>
<dbReference type="Pfam" id="PF17932">
    <property type="entry name" value="TetR_C_24"/>
    <property type="match status" value="1"/>
</dbReference>
<sequence>MDTTAAARQKQPARVRTRDPHRRETILRAAERLLSRNGFSSVSMADIGAEVGIAASAIYWHFPSKQALLVSVFDECLERLGRAQDEAVEQSSDSEDALRRLVDQHVDFVVVERDLARVYYQESVHLPEEDQRRLRRKQAAMVAAWTDLLCSCREGLEREYARAMVGAAIGAVQSALRSRDGMGRDLQRQLLAEAAWRVLRP</sequence>
<feature type="DNA-binding region" description="H-T-H motif" evidence="2">
    <location>
        <begin position="43"/>
        <end position="62"/>
    </location>
</feature>
<dbReference type="PANTHER" id="PTHR30055">
    <property type="entry name" value="HTH-TYPE TRANSCRIPTIONAL REGULATOR RUTR"/>
    <property type="match status" value="1"/>
</dbReference>
<feature type="domain" description="HTH tetR-type" evidence="4">
    <location>
        <begin position="20"/>
        <end position="80"/>
    </location>
</feature>
<dbReference type="Gene3D" id="1.10.10.60">
    <property type="entry name" value="Homeodomain-like"/>
    <property type="match status" value="1"/>
</dbReference>
<organism evidence="5 6">
    <name type="scientific">Citricoccus parietis</name>
    <dbReference type="NCBI Taxonomy" id="592307"/>
    <lineage>
        <taxon>Bacteria</taxon>
        <taxon>Bacillati</taxon>
        <taxon>Actinomycetota</taxon>
        <taxon>Actinomycetes</taxon>
        <taxon>Micrococcales</taxon>
        <taxon>Micrococcaceae</taxon>
        <taxon>Citricoccus</taxon>
    </lineage>
</organism>
<dbReference type="Proteomes" id="UP001589766">
    <property type="component" value="Unassembled WGS sequence"/>
</dbReference>
<dbReference type="EMBL" id="JBHLWH010000028">
    <property type="protein sequence ID" value="MFC0249072.1"/>
    <property type="molecule type" value="Genomic_DNA"/>
</dbReference>
<dbReference type="PROSITE" id="PS50977">
    <property type="entry name" value="HTH_TETR_2"/>
    <property type="match status" value="1"/>
</dbReference>
<dbReference type="InterPro" id="IPR041490">
    <property type="entry name" value="KstR2_TetR_C"/>
</dbReference>
<dbReference type="SUPFAM" id="SSF48498">
    <property type="entry name" value="Tetracyclin repressor-like, C-terminal domain"/>
    <property type="match status" value="1"/>
</dbReference>
<dbReference type="RefSeq" id="WP_378041840.1">
    <property type="nucleotide sequence ID" value="NZ_JBHLWH010000028.1"/>
</dbReference>
<dbReference type="SUPFAM" id="SSF46689">
    <property type="entry name" value="Homeodomain-like"/>
    <property type="match status" value="1"/>
</dbReference>
<dbReference type="Pfam" id="PF00440">
    <property type="entry name" value="TetR_N"/>
    <property type="match status" value="1"/>
</dbReference>
<gene>
    <name evidence="5" type="ORF">ACFFIO_11235</name>
</gene>
<dbReference type="Gene3D" id="1.10.357.10">
    <property type="entry name" value="Tetracycline Repressor, domain 2"/>
    <property type="match status" value="1"/>
</dbReference>
<dbReference type="InterPro" id="IPR050109">
    <property type="entry name" value="HTH-type_TetR-like_transc_reg"/>
</dbReference>
<dbReference type="InterPro" id="IPR001647">
    <property type="entry name" value="HTH_TetR"/>
</dbReference>
<evidence type="ECO:0000313" key="6">
    <source>
        <dbReference type="Proteomes" id="UP001589766"/>
    </source>
</evidence>
<dbReference type="InterPro" id="IPR009057">
    <property type="entry name" value="Homeodomain-like_sf"/>
</dbReference>
<dbReference type="PANTHER" id="PTHR30055:SF237">
    <property type="entry name" value="TRANSCRIPTIONAL REPRESSOR MCE3R"/>
    <property type="match status" value="1"/>
</dbReference>
<evidence type="ECO:0000256" key="1">
    <source>
        <dbReference type="ARBA" id="ARBA00023125"/>
    </source>
</evidence>
<evidence type="ECO:0000256" key="2">
    <source>
        <dbReference type="PROSITE-ProRule" id="PRU00335"/>
    </source>
</evidence>